<sequence length="367" mass="42194">MSYIAEYHPRINTITVSAQRETPIKSISINHGLCLLGDQNDITKYTLPAVRDDFTHSYVITKVNATPSSDIINVSIDVKSDQQRSSPPTINSFVEHQLISKWCCKYLQLHTPQDGVTRTNEFRFVCGQCSNSIIDSKEFKFMDMPSEWWHELMEFWHCHKPHDNSDGALNNYNGILKPKLGSIIIGTYYLLINSEQQHTLPLSIVAETVCCSKCSFKLGEYNKQGQFFKIMKWHINLSYNDGTIEKFKQNIYLYDVLMDRLNITASRWFQTKLNDDQWLHLWLINVGSLVIINGKSLTNALKLGFRIDNMELSGRDNLETLTFAENNANILADLLSTVHEWIKPFVPPIKSLDGEYQISYLSPDDII</sequence>
<comment type="caution">
    <text evidence="1">The sequence shown here is derived from an EMBL/GenBank/DDBJ whole genome shotgun (WGS) entry which is preliminary data.</text>
</comment>
<gene>
    <name evidence="1" type="ORF">KQ657_001286</name>
</gene>
<evidence type="ECO:0000313" key="1">
    <source>
        <dbReference type="EMBL" id="KAG7192829.1"/>
    </source>
</evidence>
<dbReference type="GO" id="GO:0043161">
    <property type="term" value="P:proteasome-mediated ubiquitin-dependent protein catabolic process"/>
    <property type="evidence" value="ECO:0007669"/>
    <property type="project" value="TreeGrafter"/>
</dbReference>
<dbReference type="GO" id="GO:0006513">
    <property type="term" value="P:protein monoubiquitination"/>
    <property type="evidence" value="ECO:0007669"/>
    <property type="project" value="TreeGrafter"/>
</dbReference>
<dbReference type="Proteomes" id="UP000790833">
    <property type="component" value="Unassembled WGS sequence"/>
</dbReference>
<evidence type="ECO:0008006" key="3">
    <source>
        <dbReference type="Google" id="ProtNLM"/>
    </source>
</evidence>
<dbReference type="PANTHER" id="PTHR31531:SF2">
    <property type="entry name" value="E3 UBIQUITIN-PROTEIN LIGASE E3D"/>
    <property type="match status" value="1"/>
</dbReference>
<dbReference type="AlphaFoldDB" id="A0A9P7V7R7"/>
<dbReference type="RefSeq" id="XP_043048379.1">
    <property type="nucleotide sequence ID" value="XM_043192084.1"/>
</dbReference>
<accession>A0A9P7V7R7</accession>
<dbReference type="GO" id="GO:0031624">
    <property type="term" value="F:ubiquitin conjugating enzyme binding"/>
    <property type="evidence" value="ECO:0007669"/>
    <property type="project" value="TreeGrafter"/>
</dbReference>
<dbReference type="GO" id="GO:0000151">
    <property type="term" value="C:ubiquitin ligase complex"/>
    <property type="evidence" value="ECO:0007669"/>
    <property type="project" value="TreeGrafter"/>
</dbReference>
<dbReference type="GO" id="GO:0005634">
    <property type="term" value="C:nucleus"/>
    <property type="evidence" value="ECO:0007669"/>
    <property type="project" value="TreeGrafter"/>
</dbReference>
<protein>
    <recommendedName>
        <fullName evidence="3">E3 ubiquitin-protein ligase E3D</fullName>
    </recommendedName>
</protein>
<dbReference type="GO" id="GO:0030332">
    <property type="term" value="F:cyclin binding"/>
    <property type="evidence" value="ECO:0007669"/>
    <property type="project" value="TreeGrafter"/>
</dbReference>
<proteinExistence type="predicted"/>
<dbReference type="OrthoDB" id="386949at2759"/>
<dbReference type="GO" id="GO:0061630">
    <property type="term" value="F:ubiquitin protein ligase activity"/>
    <property type="evidence" value="ECO:0007669"/>
    <property type="project" value="TreeGrafter"/>
</dbReference>
<dbReference type="GO" id="GO:0051865">
    <property type="term" value="P:protein autoubiquitination"/>
    <property type="evidence" value="ECO:0007669"/>
    <property type="project" value="TreeGrafter"/>
</dbReference>
<dbReference type="GeneID" id="66114660"/>
<organism evidence="1 2">
    <name type="scientific">Scheffersomyces spartinae</name>
    <dbReference type="NCBI Taxonomy" id="45513"/>
    <lineage>
        <taxon>Eukaryota</taxon>
        <taxon>Fungi</taxon>
        <taxon>Dikarya</taxon>
        <taxon>Ascomycota</taxon>
        <taxon>Saccharomycotina</taxon>
        <taxon>Pichiomycetes</taxon>
        <taxon>Debaryomycetaceae</taxon>
        <taxon>Scheffersomyces</taxon>
    </lineage>
</organism>
<name>A0A9P7V7R7_9ASCO</name>
<dbReference type="GO" id="GO:0000209">
    <property type="term" value="P:protein polyubiquitination"/>
    <property type="evidence" value="ECO:0007669"/>
    <property type="project" value="TreeGrafter"/>
</dbReference>
<dbReference type="InterPro" id="IPR019193">
    <property type="entry name" value="UBQ-conj_enz_E2-bd_prot"/>
</dbReference>
<keyword evidence="2" id="KW-1185">Reference proteome</keyword>
<reference evidence="1" key="1">
    <citation type="submission" date="2021-03" db="EMBL/GenBank/DDBJ databases">
        <authorList>
            <person name="Palmer J.M."/>
        </authorList>
    </citation>
    <scope>NUCLEOTIDE SEQUENCE</scope>
    <source>
        <strain evidence="1">ARV_011</strain>
    </source>
</reference>
<dbReference type="EMBL" id="JAHMUF010000015">
    <property type="protein sequence ID" value="KAG7192829.1"/>
    <property type="molecule type" value="Genomic_DNA"/>
</dbReference>
<dbReference type="Pfam" id="PF09814">
    <property type="entry name" value="HECT_2"/>
    <property type="match status" value="1"/>
</dbReference>
<dbReference type="GO" id="GO:0005829">
    <property type="term" value="C:cytosol"/>
    <property type="evidence" value="ECO:0007669"/>
    <property type="project" value="TreeGrafter"/>
</dbReference>
<evidence type="ECO:0000313" key="2">
    <source>
        <dbReference type="Proteomes" id="UP000790833"/>
    </source>
</evidence>
<dbReference type="PANTHER" id="PTHR31531">
    <property type="entry name" value="E3 UBIQUITIN-PROTEIN LIGASE E3D FAMILY MEMBER"/>
    <property type="match status" value="1"/>
</dbReference>